<name>A0A0F9CUA2_9ZZZZ</name>
<protein>
    <submittedName>
        <fullName evidence="1">Uncharacterized protein</fullName>
    </submittedName>
</protein>
<proteinExistence type="predicted"/>
<dbReference type="EMBL" id="LAZR01044901">
    <property type="protein sequence ID" value="KKL03503.1"/>
    <property type="molecule type" value="Genomic_DNA"/>
</dbReference>
<organism evidence="1">
    <name type="scientific">marine sediment metagenome</name>
    <dbReference type="NCBI Taxonomy" id="412755"/>
    <lineage>
        <taxon>unclassified sequences</taxon>
        <taxon>metagenomes</taxon>
        <taxon>ecological metagenomes</taxon>
    </lineage>
</organism>
<comment type="caution">
    <text evidence="1">The sequence shown here is derived from an EMBL/GenBank/DDBJ whole genome shotgun (WGS) entry which is preliminary data.</text>
</comment>
<reference evidence="1" key="1">
    <citation type="journal article" date="2015" name="Nature">
        <title>Complex archaea that bridge the gap between prokaryotes and eukaryotes.</title>
        <authorList>
            <person name="Spang A."/>
            <person name="Saw J.H."/>
            <person name="Jorgensen S.L."/>
            <person name="Zaremba-Niedzwiedzka K."/>
            <person name="Martijn J."/>
            <person name="Lind A.E."/>
            <person name="van Eijk R."/>
            <person name="Schleper C."/>
            <person name="Guy L."/>
            <person name="Ettema T.J."/>
        </authorList>
    </citation>
    <scope>NUCLEOTIDE SEQUENCE</scope>
</reference>
<dbReference type="AlphaFoldDB" id="A0A0F9CUA2"/>
<feature type="non-terminal residue" evidence="1">
    <location>
        <position position="22"/>
    </location>
</feature>
<evidence type="ECO:0000313" key="1">
    <source>
        <dbReference type="EMBL" id="KKL03503.1"/>
    </source>
</evidence>
<sequence length="22" mass="2484">MNPKIFMNQKVEDMTVSELASA</sequence>
<accession>A0A0F9CUA2</accession>
<gene>
    <name evidence="1" type="ORF">LCGC14_2625470</name>
</gene>